<dbReference type="InterPro" id="IPR009057">
    <property type="entry name" value="Homeodomain-like_sf"/>
</dbReference>
<proteinExistence type="predicted"/>
<dbReference type="InterPro" id="IPR018062">
    <property type="entry name" value="HTH_AraC-typ_CS"/>
</dbReference>
<feature type="transmembrane region" description="Helical" evidence="4">
    <location>
        <begin position="12"/>
        <end position="31"/>
    </location>
</feature>
<dbReference type="PROSITE" id="PS01124">
    <property type="entry name" value="HTH_ARAC_FAMILY_2"/>
    <property type="match status" value="1"/>
</dbReference>
<evidence type="ECO:0000256" key="1">
    <source>
        <dbReference type="ARBA" id="ARBA00023015"/>
    </source>
</evidence>
<dbReference type="Gene3D" id="1.10.10.60">
    <property type="entry name" value="Homeodomain-like"/>
    <property type="match status" value="2"/>
</dbReference>
<feature type="transmembrane region" description="Helical" evidence="4">
    <location>
        <begin position="144"/>
        <end position="167"/>
    </location>
</feature>
<dbReference type="PANTHER" id="PTHR43280:SF29">
    <property type="entry name" value="ARAC-FAMILY TRANSCRIPTIONAL REGULATOR"/>
    <property type="match status" value="1"/>
</dbReference>
<protein>
    <submittedName>
        <fullName evidence="6">AraC-like DNA-binding protein</fullName>
    </submittedName>
</protein>
<dbReference type="PANTHER" id="PTHR43280">
    <property type="entry name" value="ARAC-FAMILY TRANSCRIPTIONAL REGULATOR"/>
    <property type="match status" value="1"/>
</dbReference>
<keyword evidence="2" id="KW-0238">DNA-binding</keyword>
<keyword evidence="4" id="KW-0472">Membrane</keyword>
<dbReference type="Proteomes" id="UP001253595">
    <property type="component" value="Unassembled WGS sequence"/>
</dbReference>
<accession>A0ABU1V427</accession>
<dbReference type="SMART" id="SM00342">
    <property type="entry name" value="HTH_ARAC"/>
    <property type="match status" value="1"/>
</dbReference>
<dbReference type="InterPro" id="IPR018060">
    <property type="entry name" value="HTH_AraC"/>
</dbReference>
<keyword evidence="1" id="KW-0805">Transcription regulation</keyword>
<feature type="transmembrane region" description="Helical" evidence="4">
    <location>
        <begin position="188"/>
        <end position="210"/>
    </location>
</feature>
<keyword evidence="4" id="KW-1133">Transmembrane helix</keyword>
<evidence type="ECO:0000256" key="4">
    <source>
        <dbReference type="SAM" id="Phobius"/>
    </source>
</evidence>
<keyword evidence="3" id="KW-0804">Transcription</keyword>
<feature type="transmembrane region" description="Helical" evidence="4">
    <location>
        <begin position="43"/>
        <end position="61"/>
    </location>
</feature>
<name>A0ABU1V427_9GAMM</name>
<keyword evidence="7" id="KW-1185">Reference proteome</keyword>
<dbReference type="Pfam" id="PF12833">
    <property type="entry name" value="HTH_18"/>
    <property type="match status" value="1"/>
</dbReference>
<feature type="transmembrane region" description="Helical" evidence="4">
    <location>
        <begin position="73"/>
        <end position="93"/>
    </location>
</feature>
<evidence type="ECO:0000313" key="6">
    <source>
        <dbReference type="EMBL" id="MDR7092078.1"/>
    </source>
</evidence>
<feature type="transmembrane region" description="Helical" evidence="4">
    <location>
        <begin position="222"/>
        <end position="243"/>
    </location>
</feature>
<dbReference type="RefSeq" id="WP_310076084.1">
    <property type="nucleotide sequence ID" value="NZ_JAVDVX010000010.1"/>
</dbReference>
<organism evidence="6 7">
    <name type="scientific">Cellvibrio fibrivorans</name>
    <dbReference type="NCBI Taxonomy" id="126350"/>
    <lineage>
        <taxon>Bacteria</taxon>
        <taxon>Pseudomonadati</taxon>
        <taxon>Pseudomonadota</taxon>
        <taxon>Gammaproteobacteria</taxon>
        <taxon>Cellvibrionales</taxon>
        <taxon>Cellvibrionaceae</taxon>
        <taxon>Cellvibrio</taxon>
    </lineage>
</organism>
<feature type="transmembrane region" description="Helical" evidence="4">
    <location>
        <begin position="105"/>
        <end position="124"/>
    </location>
</feature>
<dbReference type="PRINTS" id="PR00032">
    <property type="entry name" value="HTHARAC"/>
</dbReference>
<evidence type="ECO:0000313" key="7">
    <source>
        <dbReference type="Proteomes" id="UP001253595"/>
    </source>
</evidence>
<dbReference type="PROSITE" id="PS00041">
    <property type="entry name" value="HTH_ARAC_FAMILY_1"/>
    <property type="match status" value="1"/>
</dbReference>
<evidence type="ECO:0000256" key="2">
    <source>
        <dbReference type="ARBA" id="ARBA00023125"/>
    </source>
</evidence>
<dbReference type="SUPFAM" id="SSF46689">
    <property type="entry name" value="Homeodomain-like"/>
    <property type="match status" value="1"/>
</dbReference>
<dbReference type="EMBL" id="JAVDVX010000010">
    <property type="protein sequence ID" value="MDR7092078.1"/>
    <property type="molecule type" value="Genomic_DNA"/>
</dbReference>
<evidence type="ECO:0000256" key="3">
    <source>
        <dbReference type="ARBA" id="ARBA00023163"/>
    </source>
</evidence>
<keyword evidence="4" id="KW-0812">Transmembrane</keyword>
<sequence length="393" mass="45167">MKNLLLNLHEVVIALTILEALILCIALGILPGGRKQPRRLLQVFFLLVVGTLATTLITWNASFQSMAIANYPWIPALLSACLLLQGPVLFFYLRSLSRAIDLQHWHHGVHLVPALLAVGVIFAYDLSIYDWLPWHWAALSVADRAALAFVWFLVKCSPLIYVLACFYTEYRLRKHLKQMYSSIAERELRLADWVLGGFFIHWLWSFVAYFLGGYVSGETNDLLGIVNNYLTVLLINGLFLFGWRNTRELLQQELVVAVEPEKDRLQEMPQVDEKRQAVQRGISELRLHLESQINLERFAEQIGIKPRELSTIINDHHQQNFFEFINSQRVEEAKRLLAAPECAGDTVLDILYKSGFNSQSAFHRFFKRMVGMTPSEYRKQMLKPVNSIPVQAK</sequence>
<dbReference type="InterPro" id="IPR020449">
    <property type="entry name" value="Tscrpt_reg_AraC-type_HTH"/>
</dbReference>
<reference evidence="6 7" key="1">
    <citation type="submission" date="2023-07" db="EMBL/GenBank/DDBJ databases">
        <title>Sorghum-associated microbial communities from plants grown in Nebraska, USA.</title>
        <authorList>
            <person name="Schachtman D."/>
        </authorList>
    </citation>
    <scope>NUCLEOTIDE SEQUENCE [LARGE SCALE GENOMIC DNA]</scope>
    <source>
        <strain evidence="6 7">BE190</strain>
    </source>
</reference>
<feature type="domain" description="HTH araC/xylS-type" evidence="5">
    <location>
        <begin position="279"/>
        <end position="380"/>
    </location>
</feature>
<comment type="caution">
    <text evidence="6">The sequence shown here is derived from an EMBL/GenBank/DDBJ whole genome shotgun (WGS) entry which is preliminary data.</text>
</comment>
<evidence type="ECO:0000259" key="5">
    <source>
        <dbReference type="PROSITE" id="PS01124"/>
    </source>
</evidence>
<gene>
    <name evidence="6" type="ORF">J2X05_004118</name>
</gene>